<dbReference type="InterPro" id="IPR001173">
    <property type="entry name" value="Glyco_trans_2-like"/>
</dbReference>
<feature type="non-terminal residue" evidence="2">
    <location>
        <position position="138"/>
    </location>
</feature>
<proteinExistence type="predicted"/>
<organism evidence="2">
    <name type="scientific">marine sediment metagenome</name>
    <dbReference type="NCBI Taxonomy" id="412755"/>
    <lineage>
        <taxon>unclassified sequences</taxon>
        <taxon>metagenomes</taxon>
        <taxon>ecological metagenomes</taxon>
    </lineage>
</organism>
<dbReference type="InterPro" id="IPR050256">
    <property type="entry name" value="Glycosyltransferase_2"/>
</dbReference>
<dbReference type="CDD" id="cd04179">
    <property type="entry name" value="DPM_DPG-synthase_like"/>
    <property type="match status" value="1"/>
</dbReference>
<feature type="domain" description="Glycosyltransferase 2-like" evidence="1">
    <location>
        <begin position="11"/>
        <end position="134"/>
    </location>
</feature>
<evidence type="ECO:0000313" key="2">
    <source>
        <dbReference type="EMBL" id="GAG86243.1"/>
    </source>
</evidence>
<dbReference type="PANTHER" id="PTHR48090">
    <property type="entry name" value="UNDECAPRENYL-PHOSPHATE 4-DEOXY-4-FORMAMIDO-L-ARABINOSE TRANSFERASE-RELATED"/>
    <property type="match status" value="1"/>
</dbReference>
<dbReference type="Pfam" id="PF00535">
    <property type="entry name" value="Glycos_transf_2"/>
    <property type="match status" value="1"/>
</dbReference>
<gene>
    <name evidence="2" type="ORF">S01H4_28534</name>
</gene>
<dbReference type="PANTHER" id="PTHR48090:SF7">
    <property type="entry name" value="RFBJ PROTEIN"/>
    <property type="match status" value="1"/>
</dbReference>
<comment type="caution">
    <text evidence="2">The sequence shown here is derived from an EMBL/GenBank/DDBJ whole genome shotgun (WGS) entry which is preliminary data.</text>
</comment>
<sequence>MNDSQMKIEVSIVLPCLNEEKTIVQCVQEAQAALAEAGVCGEVVIADNGSTDKSVELAKAEGGRIVHVKPRGYGNALYHGLQAAKGDFLVFLDADLTYEFSHIPRFVKELQNGADLVMGSRLRGNIEAGAMPLLHRFL</sequence>
<dbReference type="AlphaFoldDB" id="X1BQ58"/>
<dbReference type="Gene3D" id="3.90.550.10">
    <property type="entry name" value="Spore Coat Polysaccharide Biosynthesis Protein SpsA, Chain A"/>
    <property type="match status" value="1"/>
</dbReference>
<accession>X1BQ58</accession>
<dbReference type="InterPro" id="IPR029044">
    <property type="entry name" value="Nucleotide-diphossugar_trans"/>
</dbReference>
<evidence type="ECO:0000259" key="1">
    <source>
        <dbReference type="Pfam" id="PF00535"/>
    </source>
</evidence>
<name>X1BQ58_9ZZZZ</name>
<protein>
    <recommendedName>
        <fullName evidence="1">Glycosyltransferase 2-like domain-containing protein</fullName>
    </recommendedName>
</protein>
<dbReference type="SUPFAM" id="SSF53448">
    <property type="entry name" value="Nucleotide-diphospho-sugar transferases"/>
    <property type="match status" value="1"/>
</dbReference>
<reference evidence="2" key="1">
    <citation type="journal article" date="2014" name="Front. Microbiol.">
        <title>High frequency of phylogenetically diverse reductive dehalogenase-homologous genes in deep subseafloor sedimentary metagenomes.</title>
        <authorList>
            <person name="Kawai M."/>
            <person name="Futagami T."/>
            <person name="Toyoda A."/>
            <person name="Takaki Y."/>
            <person name="Nishi S."/>
            <person name="Hori S."/>
            <person name="Arai W."/>
            <person name="Tsubouchi T."/>
            <person name="Morono Y."/>
            <person name="Uchiyama I."/>
            <person name="Ito T."/>
            <person name="Fujiyama A."/>
            <person name="Inagaki F."/>
            <person name="Takami H."/>
        </authorList>
    </citation>
    <scope>NUCLEOTIDE SEQUENCE</scope>
    <source>
        <strain evidence="2">Expedition CK06-06</strain>
    </source>
</reference>
<dbReference type="EMBL" id="BART01014220">
    <property type="protein sequence ID" value="GAG86243.1"/>
    <property type="molecule type" value="Genomic_DNA"/>
</dbReference>